<feature type="domain" description="BHLH" evidence="5">
    <location>
        <begin position="295"/>
        <end position="344"/>
    </location>
</feature>
<keyword evidence="3" id="KW-0804">Transcription</keyword>
<evidence type="ECO:0000313" key="6">
    <source>
        <dbReference type="EMBL" id="KAJ0964520.1"/>
    </source>
</evidence>
<dbReference type="Proteomes" id="UP001085076">
    <property type="component" value="Miscellaneous, Linkage group lg08"/>
</dbReference>
<reference evidence="6" key="2">
    <citation type="journal article" date="2022" name="Hortic Res">
        <title>The genome of Dioscorea zingiberensis sheds light on the biosynthesis, origin and evolution of the medicinally important diosgenin saponins.</title>
        <authorList>
            <person name="Li Y."/>
            <person name="Tan C."/>
            <person name="Li Z."/>
            <person name="Guo J."/>
            <person name="Li S."/>
            <person name="Chen X."/>
            <person name="Wang C."/>
            <person name="Dai X."/>
            <person name="Yang H."/>
            <person name="Song W."/>
            <person name="Hou L."/>
            <person name="Xu J."/>
            <person name="Tong Z."/>
            <person name="Xu A."/>
            <person name="Yuan X."/>
            <person name="Wang W."/>
            <person name="Yang Q."/>
            <person name="Chen L."/>
            <person name="Sun Z."/>
            <person name="Wang K."/>
            <person name="Pan B."/>
            <person name="Chen J."/>
            <person name="Bao Y."/>
            <person name="Liu F."/>
            <person name="Qi X."/>
            <person name="Gang D.R."/>
            <person name="Wen J."/>
            <person name="Li J."/>
        </authorList>
    </citation>
    <scope>NUCLEOTIDE SEQUENCE</scope>
    <source>
        <strain evidence="6">Dzin_1.0</strain>
    </source>
</reference>
<evidence type="ECO:0000256" key="4">
    <source>
        <dbReference type="SAM" id="Coils"/>
    </source>
</evidence>
<proteinExistence type="inferred from homology"/>
<dbReference type="OrthoDB" id="5778525at2759"/>
<dbReference type="InterPro" id="IPR055478">
    <property type="entry name" value="DUF7050"/>
</dbReference>
<dbReference type="GO" id="GO:0046983">
    <property type="term" value="F:protein dimerization activity"/>
    <property type="evidence" value="ECO:0007669"/>
    <property type="project" value="InterPro"/>
</dbReference>
<dbReference type="AlphaFoldDB" id="A0A9D5C118"/>
<dbReference type="SUPFAM" id="SSF47459">
    <property type="entry name" value="HLH, helix-loop-helix DNA-binding domain"/>
    <property type="match status" value="1"/>
</dbReference>
<dbReference type="Pfam" id="PF23132">
    <property type="entry name" value="DUF7049"/>
    <property type="match status" value="1"/>
</dbReference>
<keyword evidence="2" id="KW-0805">Transcription regulation</keyword>
<accession>A0A9D5C118</accession>
<evidence type="ECO:0000256" key="3">
    <source>
        <dbReference type="ARBA" id="ARBA00023163"/>
    </source>
</evidence>
<dbReference type="Pfam" id="PF23133">
    <property type="entry name" value="DUF7050"/>
    <property type="match status" value="1"/>
</dbReference>
<protein>
    <recommendedName>
        <fullName evidence="5">BHLH domain-containing protein</fullName>
    </recommendedName>
</protein>
<feature type="coiled-coil region" evidence="4">
    <location>
        <begin position="334"/>
        <end position="361"/>
    </location>
</feature>
<dbReference type="Gene3D" id="4.10.280.10">
    <property type="entry name" value="Helix-loop-helix DNA-binding domain"/>
    <property type="match status" value="1"/>
</dbReference>
<evidence type="ECO:0000259" key="5">
    <source>
        <dbReference type="PROSITE" id="PS50888"/>
    </source>
</evidence>
<dbReference type="PANTHER" id="PTHR46665">
    <property type="entry name" value="TRANSCRIPTION FACTOR BHLH041-RELATED-RELATED"/>
    <property type="match status" value="1"/>
</dbReference>
<evidence type="ECO:0000256" key="2">
    <source>
        <dbReference type="ARBA" id="ARBA00023015"/>
    </source>
</evidence>
<dbReference type="PANTHER" id="PTHR46665:SF1">
    <property type="entry name" value="SPERMATOGENESIS- AND OOGENESIS-SPECIFIC BASIC HELIX-LOOP-HELIX-CONTAINING PROTEIN 1"/>
    <property type="match status" value="1"/>
</dbReference>
<evidence type="ECO:0000313" key="7">
    <source>
        <dbReference type="Proteomes" id="UP001085076"/>
    </source>
</evidence>
<organism evidence="6 7">
    <name type="scientific">Dioscorea zingiberensis</name>
    <dbReference type="NCBI Taxonomy" id="325984"/>
    <lineage>
        <taxon>Eukaryota</taxon>
        <taxon>Viridiplantae</taxon>
        <taxon>Streptophyta</taxon>
        <taxon>Embryophyta</taxon>
        <taxon>Tracheophyta</taxon>
        <taxon>Spermatophyta</taxon>
        <taxon>Magnoliopsida</taxon>
        <taxon>Liliopsida</taxon>
        <taxon>Dioscoreales</taxon>
        <taxon>Dioscoreaceae</taxon>
        <taxon>Dioscorea</taxon>
    </lineage>
</organism>
<dbReference type="SMART" id="SM00353">
    <property type="entry name" value="HLH"/>
    <property type="match status" value="1"/>
</dbReference>
<dbReference type="InterPro" id="IPR036638">
    <property type="entry name" value="HLH_DNA-bd_sf"/>
</dbReference>
<comment type="caution">
    <text evidence="6">The sequence shown here is derived from an EMBL/GenBank/DDBJ whole genome shotgun (WGS) entry which is preliminary data.</text>
</comment>
<name>A0A9D5C118_9LILI</name>
<reference evidence="6" key="1">
    <citation type="submission" date="2021-03" db="EMBL/GenBank/DDBJ databases">
        <authorList>
            <person name="Li Z."/>
            <person name="Yang C."/>
        </authorList>
    </citation>
    <scope>NUCLEOTIDE SEQUENCE</scope>
    <source>
        <strain evidence="6">Dzin_1.0</strain>
        <tissue evidence="6">Leaf</tissue>
    </source>
</reference>
<dbReference type="PROSITE" id="PS50888">
    <property type="entry name" value="BHLH"/>
    <property type="match status" value="1"/>
</dbReference>
<dbReference type="Pfam" id="PF00010">
    <property type="entry name" value="HLH"/>
    <property type="match status" value="1"/>
</dbReference>
<keyword evidence="4" id="KW-0175">Coiled coil</keyword>
<gene>
    <name evidence="6" type="ORF">J5N97_025658</name>
</gene>
<dbReference type="InterPro" id="IPR011598">
    <property type="entry name" value="bHLH_dom"/>
</dbReference>
<dbReference type="EMBL" id="JAGGNH010000008">
    <property type="protein sequence ID" value="KAJ0964520.1"/>
    <property type="molecule type" value="Genomic_DNA"/>
</dbReference>
<keyword evidence="7" id="KW-1185">Reference proteome</keyword>
<dbReference type="InterPro" id="IPR055477">
    <property type="entry name" value="DUF7049"/>
</dbReference>
<sequence length="480" mass="53603">MDSIFFLDAEARRCFLRDAGRALGCLYICLWSYIPLQPNCLACMDAWFHEDDASQPRTSTLSVPHRLFDTYKRSLCTIQDSCVPGLAFKQGLPYFEVSGSELISSASLQELQQQFYQEAGVKISMQMDIRRLFSEFIPPDHNRPSSSSSLSVGSPEYSSLLLNKPSTCYLADSFRETASEQASTPSQHRLSILAFNQYGHARFPSSASDDAEMAKAMLAVISSSSSSSSPHPPVPPPMSYQPVGAFRPYKSSLAPRFDPKSTTRHSQKMIKMAIALSKRINLINFKTQAQEQRPPGNLHHMISERKRREKLNESFNALRALLPPGSKKDKASILANARDYLNTLKTEISEIDEKNKMLEKKLMITEEIAEIAVDSNEDFRVQITRPSESTSQGQRIILRIQVREECDIIALVLRVLECLKSTGFISLVSIDASTLSQQMNSFARITLTLQAEASDWDEASLKEAVTQAVAGEVGRPKTEP</sequence>
<evidence type="ECO:0000256" key="1">
    <source>
        <dbReference type="ARBA" id="ARBA00005510"/>
    </source>
</evidence>
<comment type="similarity">
    <text evidence="1">Belongs to the bHLH protein family.</text>
</comment>
<dbReference type="InterPro" id="IPR044658">
    <property type="entry name" value="bHLH92/bHLH041-like"/>
</dbReference>